<dbReference type="InterPro" id="IPR036339">
    <property type="entry name" value="PUB-like_dom_sf"/>
</dbReference>
<dbReference type="InterPro" id="IPR029071">
    <property type="entry name" value="Ubiquitin-like_domsf"/>
</dbReference>
<feature type="region of interest" description="Disordered" evidence="1">
    <location>
        <begin position="662"/>
        <end position="708"/>
    </location>
</feature>
<dbReference type="Proteomes" id="UP000285712">
    <property type="component" value="Unassembled WGS sequence"/>
</dbReference>
<gene>
    <name evidence="3" type="ORF">DYB35_011237</name>
    <name evidence="4" type="ORF">DYB37_011360</name>
</gene>
<dbReference type="PANTHER" id="PTHR10677">
    <property type="entry name" value="UBIQUILIN"/>
    <property type="match status" value="1"/>
</dbReference>
<evidence type="ECO:0000313" key="4">
    <source>
        <dbReference type="EMBL" id="RHZ10682.1"/>
    </source>
</evidence>
<dbReference type="CDD" id="cd09212">
    <property type="entry name" value="PUB"/>
    <property type="match status" value="1"/>
</dbReference>
<dbReference type="SMART" id="SM00213">
    <property type="entry name" value="UBQ"/>
    <property type="match status" value="1"/>
</dbReference>
<dbReference type="Gene3D" id="1.20.58.2190">
    <property type="match status" value="1"/>
</dbReference>
<dbReference type="GO" id="GO:0031593">
    <property type="term" value="F:polyubiquitin modification-dependent protein binding"/>
    <property type="evidence" value="ECO:0007669"/>
    <property type="project" value="TreeGrafter"/>
</dbReference>
<dbReference type="AlphaFoldDB" id="A0A3R6X574"/>
<dbReference type="Proteomes" id="UP000285430">
    <property type="component" value="Unassembled WGS sequence"/>
</dbReference>
<comment type="caution">
    <text evidence="4">The sequence shown here is derived from an EMBL/GenBank/DDBJ whole genome shotgun (WGS) entry which is preliminary data.</text>
</comment>
<name>A0A3R6X574_APHAT</name>
<dbReference type="Pfam" id="PF09409">
    <property type="entry name" value="PUB"/>
    <property type="match status" value="1"/>
</dbReference>
<accession>A0A3R6X574</accession>
<dbReference type="Pfam" id="PF00240">
    <property type="entry name" value="ubiquitin"/>
    <property type="match status" value="1"/>
</dbReference>
<dbReference type="PANTHER" id="PTHR10677:SF3">
    <property type="entry name" value="FI07626P-RELATED"/>
    <property type="match status" value="1"/>
</dbReference>
<dbReference type="EMBL" id="QUTG01005218">
    <property type="protein sequence ID" value="RHY86099.1"/>
    <property type="molecule type" value="Genomic_DNA"/>
</dbReference>
<feature type="domain" description="Ubiquitin-like" evidence="2">
    <location>
        <begin position="352"/>
        <end position="424"/>
    </location>
</feature>
<evidence type="ECO:0000259" key="2">
    <source>
        <dbReference type="PROSITE" id="PS50053"/>
    </source>
</evidence>
<dbReference type="Gene3D" id="3.10.20.90">
    <property type="entry name" value="Phosphatidylinositol 3-kinase Catalytic Subunit, Chain A, domain 1"/>
    <property type="match status" value="1"/>
</dbReference>
<sequence>MMGDGLGYRVTTVAAFADAYDALLPAHTDHPWQVHALHGNVRSISYPTALSDAPPTLPPRSPANNVLVVHEFHHYECNVEATEVTFETKLTLGDTLVPSFSVELIYTLKQQQQQSPPLSLPPSTISSSGRLSSSTAMMLDCHVGVHWAKPCMFEGYVHLSAVRAATAHARHLVAQLTSGPRTSSSWTSSFGALLVQELHQCFAAPSHVLVGLGGAFFEGPLTPVYSTTWPITPADFHARMLTDAAWFFRQRDPATVPAALDMSPWAPRCLNGKRVLRVQRFMVAVAGRQELVEEYQTYATPGTTKCFRMDIRWDFELQDEMVSTVACAVAFHWALPRPARASDIEKHVIAASHLTLKQVNGDSHRIEIDVASATVLDLKLTVQAKLNYPPESQRLIFQGRVMEDTNSLTFYSLTSGLTVHLAVNTKLVPPTPVASLPSPVSSAAVHAPSPPSAPTTNLVQLLPLLRAHPAGPAAIATLKKMAENILANPTEQKYMKIRLTNEALKRKLLDVPYGLQCVTAMGFTAGVEEGHLVVVPTAANWDLVVASKRILDQFDAVPSSSFSAPAVGTNHPLRGMSPESLLAMMDNPMFAQMMAANPQLQQMAQNNPMLQQALQNPALLRQSLQAVQSDPYMRQQMQQMMANPQQMQQMVTASSNPMFGHNAPLGGAPPSPFAAPVSLHQPPAAAAPAAAAPVASPTAPTNPRSEEDEIAEAIARSLREM</sequence>
<dbReference type="InterPro" id="IPR015496">
    <property type="entry name" value="Ubiquilin"/>
</dbReference>
<organism evidence="4 5">
    <name type="scientific">Aphanomyces astaci</name>
    <name type="common">Crayfish plague agent</name>
    <dbReference type="NCBI Taxonomy" id="112090"/>
    <lineage>
        <taxon>Eukaryota</taxon>
        <taxon>Sar</taxon>
        <taxon>Stramenopiles</taxon>
        <taxon>Oomycota</taxon>
        <taxon>Saprolegniomycetes</taxon>
        <taxon>Saprolegniales</taxon>
        <taxon>Verrucalvaceae</taxon>
        <taxon>Aphanomyces</taxon>
    </lineage>
</organism>
<dbReference type="InterPro" id="IPR000626">
    <property type="entry name" value="Ubiquitin-like_dom"/>
</dbReference>
<dbReference type="GO" id="GO:0005829">
    <property type="term" value="C:cytosol"/>
    <property type="evidence" value="ECO:0007669"/>
    <property type="project" value="TreeGrafter"/>
</dbReference>
<dbReference type="SMART" id="SM00727">
    <property type="entry name" value="STI1"/>
    <property type="match status" value="2"/>
</dbReference>
<dbReference type="GO" id="GO:0006511">
    <property type="term" value="P:ubiquitin-dependent protein catabolic process"/>
    <property type="evidence" value="ECO:0007669"/>
    <property type="project" value="TreeGrafter"/>
</dbReference>
<evidence type="ECO:0000313" key="6">
    <source>
        <dbReference type="Proteomes" id="UP000285712"/>
    </source>
</evidence>
<evidence type="ECO:0000313" key="3">
    <source>
        <dbReference type="EMBL" id="RHY86099.1"/>
    </source>
</evidence>
<protein>
    <recommendedName>
        <fullName evidence="2">Ubiquitin-like domain-containing protein</fullName>
    </recommendedName>
</protein>
<dbReference type="Pfam" id="PF23195">
    <property type="entry name" value="UBQLN1"/>
    <property type="match status" value="1"/>
</dbReference>
<dbReference type="EMBL" id="QUTH01005155">
    <property type="protein sequence ID" value="RHZ10682.1"/>
    <property type="molecule type" value="Genomic_DNA"/>
</dbReference>
<dbReference type="VEuPathDB" id="FungiDB:H257_09261"/>
<dbReference type="SUPFAM" id="SSF54236">
    <property type="entry name" value="Ubiquitin-like"/>
    <property type="match status" value="1"/>
</dbReference>
<proteinExistence type="predicted"/>
<dbReference type="PROSITE" id="PS50053">
    <property type="entry name" value="UBIQUITIN_2"/>
    <property type="match status" value="1"/>
</dbReference>
<dbReference type="InterPro" id="IPR018997">
    <property type="entry name" value="PUB_domain"/>
</dbReference>
<dbReference type="SUPFAM" id="SSF143503">
    <property type="entry name" value="PUG domain-like"/>
    <property type="match status" value="1"/>
</dbReference>
<evidence type="ECO:0000256" key="1">
    <source>
        <dbReference type="SAM" id="MobiDB-lite"/>
    </source>
</evidence>
<dbReference type="InterPro" id="IPR006636">
    <property type="entry name" value="STI1_HS-bd"/>
</dbReference>
<dbReference type="VEuPathDB" id="FungiDB:H257_09260"/>
<feature type="compositionally biased region" description="Low complexity" evidence="1">
    <location>
        <begin position="682"/>
        <end position="699"/>
    </location>
</feature>
<dbReference type="SMART" id="SM00580">
    <property type="entry name" value="PUG"/>
    <property type="match status" value="1"/>
</dbReference>
<reference evidence="5 6" key="1">
    <citation type="submission" date="2018-08" db="EMBL/GenBank/DDBJ databases">
        <title>Aphanomyces genome sequencing and annotation.</title>
        <authorList>
            <person name="Minardi D."/>
            <person name="Oidtmann B."/>
            <person name="Van Der Giezen M."/>
            <person name="Studholme D.J."/>
        </authorList>
    </citation>
    <scope>NUCLEOTIDE SEQUENCE [LARGE SCALE GENOMIC DNA]</scope>
    <source>
        <strain evidence="4 5">Da</strain>
        <strain evidence="3 6">Sv</strain>
    </source>
</reference>
<evidence type="ECO:0000313" key="5">
    <source>
        <dbReference type="Proteomes" id="UP000285430"/>
    </source>
</evidence>